<gene>
    <name evidence="3" type="ORF">EPI10_011049</name>
</gene>
<comment type="caution">
    <text evidence="3">The sequence shown here is derived from an EMBL/GenBank/DDBJ whole genome shotgun (WGS) entry which is preliminary data.</text>
</comment>
<dbReference type="AlphaFoldDB" id="A0A5B6W7Q5"/>
<evidence type="ECO:0000313" key="3">
    <source>
        <dbReference type="EMBL" id="KAA3477137.1"/>
    </source>
</evidence>
<accession>A0A5B6W7Q5</accession>
<keyword evidence="4" id="KW-1185">Reference proteome</keyword>
<reference evidence="4" key="1">
    <citation type="journal article" date="2019" name="Plant Biotechnol. J.">
        <title>Genome sequencing of the Australian wild diploid species Gossypium australe highlights disease resistance and delayed gland morphogenesis.</title>
        <authorList>
            <person name="Cai Y."/>
            <person name="Cai X."/>
            <person name="Wang Q."/>
            <person name="Wang P."/>
            <person name="Zhang Y."/>
            <person name="Cai C."/>
            <person name="Xu Y."/>
            <person name="Wang K."/>
            <person name="Zhou Z."/>
            <person name="Wang C."/>
            <person name="Geng S."/>
            <person name="Li B."/>
            <person name="Dong Q."/>
            <person name="Hou Y."/>
            <person name="Wang H."/>
            <person name="Ai P."/>
            <person name="Liu Z."/>
            <person name="Yi F."/>
            <person name="Sun M."/>
            <person name="An G."/>
            <person name="Cheng J."/>
            <person name="Zhang Y."/>
            <person name="Shi Q."/>
            <person name="Xie Y."/>
            <person name="Shi X."/>
            <person name="Chang Y."/>
            <person name="Huang F."/>
            <person name="Chen Y."/>
            <person name="Hong S."/>
            <person name="Mi L."/>
            <person name="Sun Q."/>
            <person name="Zhang L."/>
            <person name="Zhou B."/>
            <person name="Peng R."/>
            <person name="Zhang X."/>
            <person name="Liu F."/>
        </authorList>
    </citation>
    <scope>NUCLEOTIDE SEQUENCE [LARGE SCALE GENOMIC DNA]</scope>
    <source>
        <strain evidence="4">cv. PA1801</strain>
    </source>
</reference>
<dbReference type="Pfam" id="PF07727">
    <property type="entry name" value="RVT_2"/>
    <property type="match status" value="1"/>
</dbReference>
<feature type="region of interest" description="Disordered" evidence="1">
    <location>
        <begin position="1"/>
        <end position="31"/>
    </location>
</feature>
<evidence type="ECO:0000256" key="1">
    <source>
        <dbReference type="SAM" id="MobiDB-lite"/>
    </source>
</evidence>
<evidence type="ECO:0000313" key="4">
    <source>
        <dbReference type="Proteomes" id="UP000325315"/>
    </source>
</evidence>
<dbReference type="EMBL" id="SMMG02000004">
    <property type="protein sequence ID" value="KAA3477137.1"/>
    <property type="molecule type" value="Genomic_DNA"/>
</dbReference>
<name>A0A5B6W7Q5_9ROSI</name>
<dbReference type="InterPro" id="IPR013103">
    <property type="entry name" value="RVT_2"/>
</dbReference>
<dbReference type="Proteomes" id="UP000325315">
    <property type="component" value="Unassembled WGS sequence"/>
</dbReference>
<feature type="domain" description="Reverse transcriptase Ty1/copia-type" evidence="2">
    <location>
        <begin position="99"/>
        <end position="202"/>
    </location>
</feature>
<organism evidence="3 4">
    <name type="scientific">Gossypium australe</name>
    <dbReference type="NCBI Taxonomy" id="47621"/>
    <lineage>
        <taxon>Eukaryota</taxon>
        <taxon>Viridiplantae</taxon>
        <taxon>Streptophyta</taxon>
        <taxon>Embryophyta</taxon>
        <taxon>Tracheophyta</taxon>
        <taxon>Spermatophyta</taxon>
        <taxon>Magnoliopsida</taxon>
        <taxon>eudicotyledons</taxon>
        <taxon>Gunneridae</taxon>
        <taxon>Pentapetalae</taxon>
        <taxon>rosids</taxon>
        <taxon>malvids</taxon>
        <taxon>Malvales</taxon>
        <taxon>Malvaceae</taxon>
        <taxon>Malvoideae</taxon>
        <taxon>Gossypium</taxon>
    </lineage>
</organism>
<evidence type="ECO:0000259" key="2">
    <source>
        <dbReference type="Pfam" id="PF07727"/>
    </source>
</evidence>
<dbReference type="OrthoDB" id="1931024at2759"/>
<sequence length="332" mass="37760">MVNSSPQLGNNPSLAPEFSTTVVNPPQPTGNTHHMVTWSKAGIFKHKVLAVETIEHEPRMIDEAFAHEEWRLAAQVEYDALIHNRNWELVPLPPGRKAIRFVKSKYDVSLFIRITDVAHMYVFVYVDDTSVTGSLAPAINVFVEQLHSMFSLKDIGDLHYFLGVEVTRLSDGTFHLCQPKYVLDLLDYWHLVHAKAVHTPMVSYSFLSKTMGTLIEDPSEYRSLFMHTPTDVHFVALKQILRYLSGMVDNGLLVRPSKRLYLVGYVDVNWGLDFDDQWSTIGYLAANLILHLKFKHVELDLFFVCEKVVDGPFIVGEILACDQVADFVTKPL</sequence>
<protein>
    <recommendedName>
        <fullName evidence="2">Reverse transcriptase Ty1/copia-type domain-containing protein</fullName>
    </recommendedName>
</protein>
<proteinExistence type="predicted"/>